<dbReference type="GO" id="GO:0043066">
    <property type="term" value="P:negative regulation of apoptotic process"/>
    <property type="evidence" value="ECO:0007669"/>
    <property type="project" value="TreeGrafter"/>
</dbReference>
<evidence type="ECO:0000256" key="3">
    <source>
        <dbReference type="ARBA" id="ARBA00022989"/>
    </source>
</evidence>
<keyword evidence="2 5" id="KW-0812">Transmembrane</keyword>
<dbReference type="EMBL" id="NEVH01000260">
    <property type="protein sequence ID" value="PNF43758.1"/>
    <property type="molecule type" value="Genomic_DNA"/>
</dbReference>
<evidence type="ECO:0000313" key="7">
    <source>
        <dbReference type="Proteomes" id="UP000235965"/>
    </source>
</evidence>
<gene>
    <name evidence="6" type="primary">Tmbim4_2</name>
    <name evidence="6" type="ORF">B7P43_G13706</name>
</gene>
<keyword evidence="4 5" id="KW-0472">Membrane</keyword>
<proteinExistence type="inferred from homology"/>
<evidence type="ECO:0000256" key="4">
    <source>
        <dbReference type="ARBA" id="ARBA00023136"/>
    </source>
</evidence>
<evidence type="ECO:0000313" key="6">
    <source>
        <dbReference type="EMBL" id="PNF43759.1"/>
    </source>
</evidence>
<feature type="transmembrane region" description="Helical" evidence="5">
    <location>
        <begin position="163"/>
        <end position="183"/>
    </location>
</feature>
<evidence type="ECO:0000256" key="2">
    <source>
        <dbReference type="ARBA" id="ARBA00022692"/>
    </source>
</evidence>
<feature type="transmembrane region" description="Helical" evidence="5">
    <location>
        <begin position="79"/>
        <end position="97"/>
    </location>
</feature>
<evidence type="ECO:0000256" key="1">
    <source>
        <dbReference type="ARBA" id="ARBA00004141"/>
    </source>
</evidence>
<organism evidence="6 7">
    <name type="scientific">Cryptotermes secundus</name>
    <dbReference type="NCBI Taxonomy" id="105785"/>
    <lineage>
        <taxon>Eukaryota</taxon>
        <taxon>Metazoa</taxon>
        <taxon>Ecdysozoa</taxon>
        <taxon>Arthropoda</taxon>
        <taxon>Hexapoda</taxon>
        <taxon>Insecta</taxon>
        <taxon>Pterygota</taxon>
        <taxon>Neoptera</taxon>
        <taxon>Polyneoptera</taxon>
        <taxon>Dictyoptera</taxon>
        <taxon>Blattodea</taxon>
        <taxon>Blattoidea</taxon>
        <taxon>Termitoidae</taxon>
        <taxon>Kalotermitidae</taxon>
        <taxon>Cryptotermitinae</taxon>
        <taxon>Cryptotermes</taxon>
    </lineage>
</organism>
<comment type="caution">
    <text evidence="6">The sequence shown here is derived from an EMBL/GenBank/DDBJ whole genome shotgun (WGS) entry which is preliminary data.</text>
</comment>
<sequence length="246" mass="27624">MATDPLMFAQDDLESGGKPWIVNDFSYNNNVMQAAVNIRMGFLRKVYGLLSLQLLMTVIVSGTFMFIPAIRSYVQTNDWLLQFAFLLSIIVLIVLYIKRKDSPANLILLAAFTVIQAYFVGVIITFCDVVIVFQALILTVTVFLGLTAYTFQSKRDFSSLGSGLFAALCCLLVGSLLSCFIASSAMELVLSWAGAVIFCLYIIYDTQMLMQKLSPEEYIFATVSLYLDLINLFIEILKILETFRKH</sequence>
<name>A0A2J7RSG1_9NEOP</name>
<dbReference type="EMBL" id="NEVH01000260">
    <property type="protein sequence ID" value="PNF43759.1"/>
    <property type="molecule type" value="Genomic_DNA"/>
</dbReference>
<dbReference type="InParanoid" id="A0A2J7RSG1"/>
<dbReference type="OrthoDB" id="7933078at2759"/>
<comment type="similarity">
    <text evidence="5">Belongs to the BI1 family.</text>
</comment>
<dbReference type="EMBL" id="NEVH01000260">
    <property type="protein sequence ID" value="PNF43757.1"/>
    <property type="molecule type" value="Genomic_DNA"/>
</dbReference>
<evidence type="ECO:0000256" key="5">
    <source>
        <dbReference type="RuleBase" id="RU004379"/>
    </source>
</evidence>
<keyword evidence="3 5" id="KW-1133">Transmembrane helix</keyword>
<dbReference type="Proteomes" id="UP000235965">
    <property type="component" value="Unassembled WGS sequence"/>
</dbReference>
<feature type="transmembrane region" description="Helical" evidence="5">
    <location>
        <begin position="130"/>
        <end position="151"/>
    </location>
</feature>
<feature type="transmembrane region" description="Helical" evidence="5">
    <location>
        <begin position="189"/>
        <end position="206"/>
    </location>
</feature>
<protein>
    <submittedName>
        <fullName evidence="6">Protein lifeguard 4</fullName>
    </submittedName>
</protein>
<dbReference type="AlphaFoldDB" id="A0A2J7RSG1"/>
<feature type="transmembrane region" description="Helical" evidence="5">
    <location>
        <begin position="104"/>
        <end position="124"/>
    </location>
</feature>
<dbReference type="PANTHER" id="PTHR23291">
    <property type="entry name" value="BAX INHIBITOR-RELATED"/>
    <property type="match status" value="1"/>
</dbReference>
<feature type="transmembrane region" description="Helical" evidence="5">
    <location>
        <begin position="46"/>
        <end position="67"/>
    </location>
</feature>
<dbReference type="Pfam" id="PF01027">
    <property type="entry name" value="Bax1-I"/>
    <property type="match status" value="1"/>
</dbReference>
<dbReference type="InterPro" id="IPR006214">
    <property type="entry name" value="Bax_inhibitor_1-related"/>
</dbReference>
<dbReference type="GO" id="GO:0016020">
    <property type="term" value="C:membrane"/>
    <property type="evidence" value="ECO:0007669"/>
    <property type="project" value="UniProtKB-SubCell"/>
</dbReference>
<dbReference type="PANTHER" id="PTHR23291:SF50">
    <property type="entry name" value="PROTEIN LIFEGUARD 4"/>
    <property type="match status" value="1"/>
</dbReference>
<comment type="subcellular location">
    <subcellularLocation>
        <location evidence="1">Membrane</location>
        <topology evidence="1">Multi-pass membrane protein</topology>
    </subcellularLocation>
</comment>
<dbReference type="STRING" id="105785.A0A2J7RSG1"/>
<accession>A0A2J7RSG1</accession>
<keyword evidence="7" id="KW-1185">Reference proteome</keyword>
<reference evidence="6 7" key="1">
    <citation type="submission" date="2017-12" db="EMBL/GenBank/DDBJ databases">
        <title>Hemimetabolous genomes reveal molecular basis of termite eusociality.</title>
        <authorList>
            <person name="Harrison M.C."/>
            <person name="Jongepier E."/>
            <person name="Robertson H.M."/>
            <person name="Arning N."/>
            <person name="Bitard-Feildel T."/>
            <person name="Chao H."/>
            <person name="Childers C.P."/>
            <person name="Dinh H."/>
            <person name="Doddapaneni H."/>
            <person name="Dugan S."/>
            <person name="Gowin J."/>
            <person name="Greiner C."/>
            <person name="Han Y."/>
            <person name="Hu H."/>
            <person name="Hughes D.S.T."/>
            <person name="Huylmans A.-K."/>
            <person name="Kemena C."/>
            <person name="Kremer L.P.M."/>
            <person name="Lee S.L."/>
            <person name="Lopez-Ezquerra A."/>
            <person name="Mallet L."/>
            <person name="Monroy-Kuhn J.M."/>
            <person name="Moser A."/>
            <person name="Murali S.C."/>
            <person name="Muzny D.M."/>
            <person name="Otani S."/>
            <person name="Piulachs M.-D."/>
            <person name="Poelchau M."/>
            <person name="Qu J."/>
            <person name="Schaub F."/>
            <person name="Wada-Katsumata A."/>
            <person name="Worley K.C."/>
            <person name="Xie Q."/>
            <person name="Ylla G."/>
            <person name="Poulsen M."/>
            <person name="Gibbs R.A."/>
            <person name="Schal C."/>
            <person name="Richards S."/>
            <person name="Belles X."/>
            <person name="Korb J."/>
            <person name="Bornberg-Bauer E."/>
        </authorList>
    </citation>
    <scope>NUCLEOTIDE SEQUENCE [LARGE SCALE GENOMIC DNA]</scope>
    <source>
        <tissue evidence="6">Whole body</tissue>
    </source>
</reference>